<evidence type="ECO:0000313" key="3">
    <source>
        <dbReference type="Proteomes" id="UP000246114"/>
    </source>
</evidence>
<organism evidence="2 3">
    <name type="scientific">Clostridium cadaveris</name>
    <dbReference type="NCBI Taxonomy" id="1529"/>
    <lineage>
        <taxon>Bacteria</taxon>
        <taxon>Bacillati</taxon>
        <taxon>Bacillota</taxon>
        <taxon>Clostridia</taxon>
        <taxon>Eubacteriales</taxon>
        <taxon>Clostridiaceae</taxon>
        <taxon>Clostridium</taxon>
    </lineage>
</organism>
<name>A0A316MBQ5_9CLOT</name>
<proteinExistence type="predicted"/>
<evidence type="ECO:0000259" key="1">
    <source>
        <dbReference type="Pfam" id="PF14594"/>
    </source>
</evidence>
<dbReference type="Proteomes" id="UP000246114">
    <property type="component" value="Unassembled WGS sequence"/>
</dbReference>
<evidence type="ECO:0000313" key="2">
    <source>
        <dbReference type="EMBL" id="PWL55391.1"/>
    </source>
</evidence>
<accession>A0A316MBQ5</accession>
<comment type="caution">
    <text evidence="2">The sequence shown here is derived from an EMBL/GenBank/DDBJ whole genome shotgun (WGS) entry which is preliminary data.</text>
</comment>
<gene>
    <name evidence="2" type="ORF">DBY38_02120</name>
</gene>
<dbReference type="EMBL" id="QAMZ01000007">
    <property type="protein sequence ID" value="PWL55391.1"/>
    <property type="molecule type" value="Genomic_DNA"/>
</dbReference>
<dbReference type="Pfam" id="PF14594">
    <property type="entry name" value="Sipho_Gp37"/>
    <property type="match status" value="1"/>
</dbReference>
<reference evidence="2 3" key="1">
    <citation type="submission" date="2018-03" db="EMBL/GenBank/DDBJ databases">
        <title>The uncultured portion of the human microbiome is neutrally assembled.</title>
        <authorList>
            <person name="Jeraldo P."/>
            <person name="Boardman L."/>
            <person name="White B.A."/>
            <person name="Nelson H."/>
            <person name="Goldenfeld N."/>
            <person name="Chia N."/>
        </authorList>
    </citation>
    <scope>NUCLEOTIDE SEQUENCE [LARGE SCALE GENOMIC DNA]</scope>
    <source>
        <strain evidence="2">CIM:MAG 903</strain>
    </source>
</reference>
<feature type="domain" description="Gp28/Gp37-like" evidence="1">
    <location>
        <begin position="6"/>
        <end position="336"/>
    </location>
</feature>
<dbReference type="AlphaFoldDB" id="A0A316MBQ5"/>
<dbReference type="InterPro" id="IPR029432">
    <property type="entry name" value="Gp28/Gp37-like_dom"/>
</dbReference>
<sequence>MDLVSLKILDENLNFIGYIEDYISFYFVRSFFQAKEFQLVVSSKYSAILKEDNYIYLSREKSMVIDEIVEDEIKHQLTIKGRDIKSILGQKLTEPPADAAYDNYSGSAEGAIKHYVDVNCVNPVNIDRKISNLVIAENKNRGAQIKWQSRYKNLEIEAENICKTGGIGWFIYIDFYAKKLIFDVETGMNKTESQSDNTRVVFSSEFQNVTNTIFTRSKANYKNVAYVAGQGEGTEREIIQVKKSNDTGLKRREIFIDARDISESENLQDRGLSKLAAYDYVLNTDCTIVNRNLIYGRDWTLGDIVTVKNSFGINDLRIEEVREIYEGTINIEVTVGTIETSILEQINNSISNTASESAPGKAGGDKSYIHNQISSQNKWTIKHNLSKYPSVVITDSGGNQVMGDVKYIDLNTIEVSFSGAFVGVAYLN</sequence>
<protein>
    <recommendedName>
        <fullName evidence="1">Gp28/Gp37-like domain-containing protein</fullName>
    </recommendedName>
</protein>